<dbReference type="Pfam" id="PF04315">
    <property type="entry name" value="EpmC"/>
    <property type="match status" value="1"/>
</dbReference>
<reference evidence="1 2" key="1">
    <citation type="journal article" date="2014" name="Int. J. Syst. Evol. Microbiol.">
        <title>Complete genome sequence of Corynebacterium casei LMG S-19264T (=DSM 44701T), isolated from a smear-ripened cheese.</title>
        <authorList>
            <consortium name="US DOE Joint Genome Institute (JGI-PGF)"/>
            <person name="Walter F."/>
            <person name="Albersmeier A."/>
            <person name="Kalinowski J."/>
            <person name="Ruckert C."/>
        </authorList>
    </citation>
    <scope>NUCLEOTIDE SEQUENCE [LARGE SCALE GENOMIC DNA]</scope>
    <source>
        <strain evidence="1 2">CGMCC 1.7286</strain>
    </source>
</reference>
<protein>
    <submittedName>
        <fullName evidence="1">Elongation factor P hydroxylase</fullName>
    </submittedName>
</protein>
<name>A0A917ZQL2_9GAMM</name>
<keyword evidence="1" id="KW-0648">Protein biosynthesis</keyword>
<dbReference type="RefSeq" id="WP_188862486.1">
    <property type="nucleotide sequence ID" value="NZ_BMLT01000013.1"/>
</dbReference>
<proteinExistence type="predicted"/>
<keyword evidence="2" id="KW-1185">Reference proteome</keyword>
<gene>
    <name evidence="1" type="ORF">GCM10011348_40810</name>
</gene>
<dbReference type="InterPro" id="IPR007411">
    <property type="entry name" value="EpmC"/>
</dbReference>
<evidence type="ECO:0000313" key="2">
    <source>
        <dbReference type="Proteomes" id="UP000599578"/>
    </source>
</evidence>
<organism evidence="1 2">
    <name type="scientific">Marinobacterium nitratireducens</name>
    <dbReference type="NCBI Taxonomy" id="518897"/>
    <lineage>
        <taxon>Bacteria</taxon>
        <taxon>Pseudomonadati</taxon>
        <taxon>Pseudomonadota</taxon>
        <taxon>Gammaproteobacteria</taxon>
        <taxon>Oceanospirillales</taxon>
        <taxon>Oceanospirillaceae</taxon>
        <taxon>Marinobacterium</taxon>
    </lineage>
</organism>
<comment type="caution">
    <text evidence="1">The sequence shown here is derived from an EMBL/GenBank/DDBJ whole genome shotgun (WGS) entry which is preliminary data.</text>
</comment>
<dbReference type="AlphaFoldDB" id="A0A917ZQL2"/>
<dbReference type="GO" id="GO:0003746">
    <property type="term" value="F:translation elongation factor activity"/>
    <property type="evidence" value="ECO:0007669"/>
    <property type="project" value="UniProtKB-KW"/>
</dbReference>
<dbReference type="EMBL" id="BMLT01000013">
    <property type="protein sequence ID" value="GGO87492.1"/>
    <property type="molecule type" value="Genomic_DNA"/>
</dbReference>
<dbReference type="Proteomes" id="UP000599578">
    <property type="component" value="Unassembled WGS sequence"/>
</dbReference>
<accession>A0A917ZQL2</accession>
<evidence type="ECO:0000313" key="1">
    <source>
        <dbReference type="EMBL" id="GGO87492.1"/>
    </source>
</evidence>
<sequence>MNEPQYQDLIAIFNRLFLPTFNTELVRGDDEPIYLPADESHRHHRIIFAHGFFASALHEIAHWCVAGPERRLKADFGYWYKPDGRSAEEQTLFERVEVKPQALEWIFSEAAGHRFHFSADNLSSGLGPSELFRQRVQRQVRAYLEEGLPERPRMLVDALQRHYGTPVLTPARFRLGEQAA</sequence>
<keyword evidence="1" id="KW-0251">Elongation factor</keyword>